<sequence>MSRAEEGGLPTDLEPVELDQFVVATTSAHRRLFQDADVGLRLQCDAGAVVDADPAQLGQVLDNLLRNALQHSRAGDRVDITTRLEDAGARVALEVADTGVGIHEDALPHLFERFYRDDSSRTREVDGGTGVGLSISRAIVSSLNGSIEAHSDGSGRGARFTVRLPTSPPRWGLQDNPAPT</sequence>
<keyword evidence="4 8" id="KW-0418">Kinase</keyword>
<name>A0ABW1WZZ0_9ACTN</name>
<gene>
    <name evidence="8" type="ORF">ACFP57_00250</name>
</gene>
<dbReference type="SUPFAM" id="SSF55874">
    <property type="entry name" value="ATPase domain of HSP90 chaperone/DNA topoisomerase II/histidine kinase"/>
    <property type="match status" value="1"/>
</dbReference>
<feature type="domain" description="Histidine kinase" evidence="7">
    <location>
        <begin position="1"/>
        <end position="168"/>
    </location>
</feature>
<dbReference type="PROSITE" id="PS50109">
    <property type="entry name" value="HIS_KIN"/>
    <property type="match status" value="1"/>
</dbReference>
<dbReference type="InterPro" id="IPR036890">
    <property type="entry name" value="HATPase_C_sf"/>
</dbReference>
<dbReference type="Proteomes" id="UP001596266">
    <property type="component" value="Unassembled WGS sequence"/>
</dbReference>
<evidence type="ECO:0000256" key="4">
    <source>
        <dbReference type="ARBA" id="ARBA00022777"/>
    </source>
</evidence>
<dbReference type="Pfam" id="PF02518">
    <property type="entry name" value="HATPase_c"/>
    <property type="match status" value="1"/>
</dbReference>
<dbReference type="InterPro" id="IPR005467">
    <property type="entry name" value="His_kinase_dom"/>
</dbReference>
<evidence type="ECO:0000256" key="6">
    <source>
        <dbReference type="SAM" id="MobiDB-lite"/>
    </source>
</evidence>
<keyword evidence="3" id="KW-0597">Phosphoprotein</keyword>
<feature type="region of interest" description="Disordered" evidence="6">
    <location>
        <begin position="148"/>
        <end position="180"/>
    </location>
</feature>
<comment type="catalytic activity">
    <reaction evidence="1">
        <text>ATP + protein L-histidine = ADP + protein N-phospho-L-histidine.</text>
        <dbReference type="EC" id="2.7.13.3"/>
    </reaction>
</comment>
<evidence type="ECO:0000256" key="3">
    <source>
        <dbReference type="ARBA" id="ARBA00022553"/>
    </source>
</evidence>
<keyword evidence="9" id="KW-1185">Reference proteome</keyword>
<dbReference type="PANTHER" id="PTHR43547">
    <property type="entry name" value="TWO-COMPONENT HISTIDINE KINASE"/>
    <property type="match status" value="1"/>
</dbReference>
<keyword evidence="5" id="KW-0902">Two-component regulatory system</keyword>
<dbReference type="PANTHER" id="PTHR43547:SF2">
    <property type="entry name" value="HYBRID SIGNAL TRANSDUCTION HISTIDINE KINASE C"/>
    <property type="match status" value="1"/>
</dbReference>
<comment type="caution">
    <text evidence="8">The sequence shown here is derived from an EMBL/GenBank/DDBJ whole genome shotgun (WGS) entry which is preliminary data.</text>
</comment>
<evidence type="ECO:0000256" key="5">
    <source>
        <dbReference type="ARBA" id="ARBA00023012"/>
    </source>
</evidence>
<dbReference type="GO" id="GO:0016301">
    <property type="term" value="F:kinase activity"/>
    <property type="evidence" value="ECO:0007669"/>
    <property type="project" value="UniProtKB-KW"/>
</dbReference>
<accession>A0ABW1WZZ0</accession>
<organism evidence="8 9">
    <name type="scientific">Luteococcus sanguinis</name>
    <dbReference type="NCBI Taxonomy" id="174038"/>
    <lineage>
        <taxon>Bacteria</taxon>
        <taxon>Bacillati</taxon>
        <taxon>Actinomycetota</taxon>
        <taxon>Actinomycetes</taxon>
        <taxon>Propionibacteriales</taxon>
        <taxon>Propionibacteriaceae</taxon>
        <taxon>Luteococcus</taxon>
    </lineage>
</organism>
<dbReference type="PRINTS" id="PR00344">
    <property type="entry name" value="BCTRLSENSOR"/>
</dbReference>
<dbReference type="RefSeq" id="WP_343886645.1">
    <property type="nucleotide sequence ID" value="NZ_BAAAKI010000017.1"/>
</dbReference>
<evidence type="ECO:0000259" key="7">
    <source>
        <dbReference type="PROSITE" id="PS50109"/>
    </source>
</evidence>
<reference evidence="9" key="1">
    <citation type="journal article" date="2019" name="Int. J. Syst. Evol. Microbiol.">
        <title>The Global Catalogue of Microorganisms (GCM) 10K type strain sequencing project: providing services to taxonomists for standard genome sequencing and annotation.</title>
        <authorList>
            <consortium name="The Broad Institute Genomics Platform"/>
            <consortium name="The Broad Institute Genome Sequencing Center for Infectious Disease"/>
            <person name="Wu L."/>
            <person name="Ma J."/>
        </authorList>
    </citation>
    <scope>NUCLEOTIDE SEQUENCE [LARGE SCALE GENOMIC DNA]</scope>
    <source>
        <strain evidence="9">CGMCC 1.15277</strain>
    </source>
</reference>
<proteinExistence type="predicted"/>
<dbReference type="CDD" id="cd00075">
    <property type="entry name" value="HATPase"/>
    <property type="match status" value="1"/>
</dbReference>
<dbReference type="EMBL" id="JBHSUA010000002">
    <property type="protein sequence ID" value="MFC6395427.1"/>
    <property type="molecule type" value="Genomic_DNA"/>
</dbReference>
<evidence type="ECO:0000256" key="1">
    <source>
        <dbReference type="ARBA" id="ARBA00000085"/>
    </source>
</evidence>
<keyword evidence="4 8" id="KW-0808">Transferase</keyword>
<evidence type="ECO:0000256" key="2">
    <source>
        <dbReference type="ARBA" id="ARBA00012438"/>
    </source>
</evidence>
<evidence type="ECO:0000313" key="8">
    <source>
        <dbReference type="EMBL" id="MFC6395427.1"/>
    </source>
</evidence>
<dbReference type="InterPro" id="IPR004358">
    <property type="entry name" value="Sig_transdc_His_kin-like_C"/>
</dbReference>
<protein>
    <recommendedName>
        <fullName evidence="2">histidine kinase</fullName>
        <ecNumber evidence="2">2.7.13.3</ecNumber>
    </recommendedName>
</protein>
<dbReference type="SMART" id="SM00387">
    <property type="entry name" value="HATPase_c"/>
    <property type="match status" value="1"/>
</dbReference>
<dbReference type="EC" id="2.7.13.3" evidence="2"/>
<dbReference type="InterPro" id="IPR003594">
    <property type="entry name" value="HATPase_dom"/>
</dbReference>
<evidence type="ECO:0000313" key="9">
    <source>
        <dbReference type="Proteomes" id="UP001596266"/>
    </source>
</evidence>
<dbReference type="Gene3D" id="3.30.565.10">
    <property type="entry name" value="Histidine kinase-like ATPase, C-terminal domain"/>
    <property type="match status" value="1"/>
</dbReference>